<proteinExistence type="predicted"/>
<dbReference type="EMBL" id="SSTE01000369">
    <property type="protein sequence ID" value="KAA0067747.1"/>
    <property type="molecule type" value="Genomic_DNA"/>
</dbReference>
<organism evidence="1 2">
    <name type="scientific">Cucumis melo var. makuwa</name>
    <name type="common">Oriental melon</name>
    <dbReference type="NCBI Taxonomy" id="1194695"/>
    <lineage>
        <taxon>Eukaryota</taxon>
        <taxon>Viridiplantae</taxon>
        <taxon>Streptophyta</taxon>
        <taxon>Embryophyta</taxon>
        <taxon>Tracheophyta</taxon>
        <taxon>Spermatophyta</taxon>
        <taxon>Magnoliopsida</taxon>
        <taxon>eudicotyledons</taxon>
        <taxon>Gunneridae</taxon>
        <taxon>Pentapetalae</taxon>
        <taxon>rosids</taxon>
        <taxon>fabids</taxon>
        <taxon>Cucurbitales</taxon>
        <taxon>Cucurbitaceae</taxon>
        <taxon>Benincaseae</taxon>
        <taxon>Cucumis</taxon>
    </lineage>
</organism>
<dbReference type="AlphaFoldDB" id="A0A5A7VKN2"/>
<evidence type="ECO:0000313" key="1">
    <source>
        <dbReference type="EMBL" id="KAA0067747.1"/>
    </source>
</evidence>
<protein>
    <submittedName>
        <fullName evidence="1">Uncharacterized protein</fullName>
    </submittedName>
</protein>
<gene>
    <name evidence="1" type="ORF">E6C27_scaffold352G00670</name>
</gene>
<sequence length="162" mass="18201">MAGVVLLDCCGSMGKGRVRGMKLGPTSTIVFKSTPRQFTEFEIHDEGNLEDYQNVDARLSILELKMANMISILEQNGFMQSNNPTANTNGDLPYCIYKNPGRVCSMRLQPASTQVFRSISHRNIRNEARMDQNVDTRLSILETQMTKVVSILRRNGLMQGNI</sequence>
<name>A0A5A7VKN2_CUCMM</name>
<accession>A0A5A7VKN2</accession>
<dbReference type="Proteomes" id="UP000321393">
    <property type="component" value="Unassembled WGS sequence"/>
</dbReference>
<evidence type="ECO:0000313" key="2">
    <source>
        <dbReference type="Proteomes" id="UP000321393"/>
    </source>
</evidence>
<reference evidence="1 2" key="1">
    <citation type="submission" date="2019-08" db="EMBL/GenBank/DDBJ databases">
        <title>Draft genome sequences of two oriental melons (Cucumis melo L. var makuwa).</title>
        <authorList>
            <person name="Kwon S.-Y."/>
        </authorList>
    </citation>
    <scope>NUCLEOTIDE SEQUENCE [LARGE SCALE GENOMIC DNA]</scope>
    <source>
        <strain evidence="2">cv. SW 3</strain>
        <tissue evidence="1">Leaf</tissue>
    </source>
</reference>
<comment type="caution">
    <text evidence="1">The sequence shown here is derived from an EMBL/GenBank/DDBJ whole genome shotgun (WGS) entry which is preliminary data.</text>
</comment>